<reference evidence="3 4" key="1">
    <citation type="submission" date="2017-09" db="EMBL/GenBank/DDBJ databases">
        <authorList>
            <person name="Ehlers B."/>
            <person name="Leendertz F.H."/>
        </authorList>
    </citation>
    <scope>NUCLEOTIDE SEQUENCE [LARGE SCALE GENOMIC DNA]</scope>
    <source>
        <strain evidence="3 4">CGMCC 4.7095</strain>
    </source>
</reference>
<dbReference type="PANTHER" id="PTHR40057:SF1">
    <property type="entry name" value="SLR1162 PROTEIN"/>
    <property type="match status" value="1"/>
</dbReference>
<keyword evidence="1" id="KW-0812">Transmembrane</keyword>
<dbReference type="RefSeq" id="WP_097231160.1">
    <property type="nucleotide sequence ID" value="NZ_OCNE01000007.1"/>
</dbReference>
<accession>A0A286DVJ0</accession>
<keyword evidence="1" id="KW-1133">Transmembrane helix</keyword>
<evidence type="ECO:0000256" key="1">
    <source>
        <dbReference type="SAM" id="Phobius"/>
    </source>
</evidence>
<dbReference type="InterPro" id="IPR011008">
    <property type="entry name" value="Dimeric_a/b-barrel"/>
</dbReference>
<dbReference type="InterPro" id="IPR038762">
    <property type="entry name" value="ABM_predict"/>
</dbReference>
<dbReference type="PANTHER" id="PTHR40057">
    <property type="entry name" value="SLR1162 PROTEIN"/>
    <property type="match status" value="1"/>
</dbReference>
<dbReference type="OrthoDB" id="1494254at2"/>
<dbReference type="Proteomes" id="UP000219072">
    <property type="component" value="Unassembled WGS sequence"/>
</dbReference>
<organism evidence="3 4">
    <name type="scientific">Streptomyces zhaozhouensis</name>
    <dbReference type="NCBI Taxonomy" id="1300267"/>
    <lineage>
        <taxon>Bacteria</taxon>
        <taxon>Bacillati</taxon>
        <taxon>Actinomycetota</taxon>
        <taxon>Actinomycetes</taxon>
        <taxon>Kitasatosporales</taxon>
        <taxon>Streptomycetaceae</taxon>
        <taxon>Streptomyces</taxon>
    </lineage>
</organism>
<dbReference type="AlphaFoldDB" id="A0A286DVJ0"/>
<dbReference type="Pfam" id="PF03992">
    <property type="entry name" value="ABM"/>
    <property type="match status" value="1"/>
</dbReference>
<gene>
    <name evidence="3" type="ORF">SAMN06297387_10764</name>
</gene>
<evidence type="ECO:0000313" key="4">
    <source>
        <dbReference type="Proteomes" id="UP000219072"/>
    </source>
</evidence>
<dbReference type="PROSITE" id="PS51725">
    <property type="entry name" value="ABM"/>
    <property type="match status" value="1"/>
</dbReference>
<dbReference type="EMBL" id="OCNE01000007">
    <property type="protein sequence ID" value="SOD62691.1"/>
    <property type="molecule type" value="Genomic_DNA"/>
</dbReference>
<feature type="transmembrane region" description="Helical" evidence="1">
    <location>
        <begin position="156"/>
        <end position="179"/>
    </location>
</feature>
<keyword evidence="4" id="KW-1185">Reference proteome</keyword>
<protein>
    <recommendedName>
        <fullName evidence="2">ABM domain-containing protein</fullName>
    </recommendedName>
</protein>
<feature type="transmembrane region" description="Helical" evidence="1">
    <location>
        <begin position="126"/>
        <end position="150"/>
    </location>
</feature>
<sequence>MTETDDVGPADVTLLTARAVEPGYEQEFRDWFGRVTDTASAFPGHLGDGLFRPATAAGAWVLIHRFRDQESARHWTTSPERAALFDSCEGHHQSEVARRELSGMETLFTTAHDTPTTAPPRWKMALAAFTAVLPISLIGNGLLGPALSAWPLVARVPLLALLFSTLMTYVMMPAVTLVLRRWLYAAASTARGGPTR</sequence>
<dbReference type="SUPFAM" id="SSF54909">
    <property type="entry name" value="Dimeric alpha+beta barrel"/>
    <property type="match status" value="1"/>
</dbReference>
<feature type="domain" description="ABM" evidence="2">
    <location>
        <begin position="12"/>
        <end position="101"/>
    </location>
</feature>
<evidence type="ECO:0000313" key="3">
    <source>
        <dbReference type="EMBL" id="SOD62691.1"/>
    </source>
</evidence>
<evidence type="ECO:0000259" key="2">
    <source>
        <dbReference type="PROSITE" id="PS51725"/>
    </source>
</evidence>
<dbReference type="Gene3D" id="3.30.70.100">
    <property type="match status" value="1"/>
</dbReference>
<proteinExistence type="predicted"/>
<keyword evidence="1" id="KW-0472">Membrane</keyword>
<dbReference type="InterPro" id="IPR007138">
    <property type="entry name" value="ABM_dom"/>
</dbReference>
<name>A0A286DVJ0_9ACTN</name>